<protein>
    <submittedName>
        <fullName evidence="1">Uncharacterized protein</fullName>
    </submittedName>
</protein>
<name>A0A656ABW0_VIBCL</name>
<sequence>MTAIWASVIKACLYSLSGKIASSAMALSASCSAFSMVYCKEPVCSIAARISLRRDMPLAFSMASRIIAACSGFPCCIA</sequence>
<evidence type="ECO:0000313" key="2">
    <source>
        <dbReference type="Proteomes" id="UP000041770"/>
    </source>
</evidence>
<accession>A0A656ABW0</accession>
<organism evidence="1 2">
    <name type="scientific">Vibrio cholerae</name>
    <dbReference type="NCBI Taxonomy" id="666"/>
    <lineage>
        <taxon>Bacteria</taxon>
        <taxon>Pseudomonadati</taxon>
        <taxon>Pseudomonadota</taxon>
        <taxon>Gammaproteobacteria</taxon>
        <taxon>Vibrionales</taxon>
        <taxon>Vibrionaceae</taxon>
        <taxon>Vibrio</taxon>
    </lineage>
</organism>
<dbReference type="AlphaFoldDB" id="A0A656ABW0"/>
<reference evidence="1 2" key="1">
    <citation type="submission" date="2015-07" db="EMBL/GenBank/DDBJ databases">
        <authorList>
            <consortium name="Pathogen Informatics"/>
        </authorList>
    </citation>
    <scope>NUCLEOTIDE SEQUENCE [LARGE SCALE GENOMIC DNA]</scope>
    <source>
        <strain evidence="1 2">A316</strain>
    </source>
</reference>
<dbReference type="Proteomes" id="UP000041770">
    <property type="component" value="Unassembled WGS sequence"/>
</dbReference>
<gene>
    <name evidence="1" type="ORF">ERS013200_02875</name>
</gene>
<evidence type="ECO:0000313" key="1">
    <source>
        <dbReference type="EMBL" id="CSD01001.1"/>
    </source>
</evidence>
<dbReference type="EMBL" id="CWQY01000022">
    <property type="protein sequence ID" value="CSD01001.1"/>
    <property type="molecule type" value="Genomic_DNA"/>
</dbReference>
<proteinExistence type="predicted"/>